<sequence length="56" mass="5594">MQLAAIAYMDMSQTESKTAAFLESHPKLLGALFMALVLLTQAGAAAGAIAGATAGP</sequence>
<proteinExistence type="predicted"/>
<evidence type="ECO:0000313" key="1">
    <source>
        <dbReference type="EMBL" id="SFR86749.1"/>
    </source>
</evidence>
<dbReference type="Proteomes" id="UP000199062">
    <property type="component" value="Unassembled WGS sequence"/>
</dbReference>
<dbReference type="EMBL" id="FOZK01000001">
    <property type="protein sequence ID" value="SFR86749.1"/>
    <property type="molecule type" value="Genomic_DNA"/>
</dbReference>
<evidence type="ECO:0000313" key="2">
    <source>
        <dbReference type="Proteomes" id="UP000199062"/>
    </source>
</evidence>
<dbReference type="Pfam" id="PF24335">
    <property type="entry name" value="DUF7503"/>
    <property type="match status" value="1"/>
</dbReference>
<dbReference type="InterPro" id="IPR055926">
    <property type="entry name" value="DUF7503"/>
</dbReference>
<reference evidence="1 2" key="1">
    <citation type="submission" date="2016-10" db="EMBL/GenBank/DDBJ databases">
        <authorList>
            <person name="de Groot N.N."/>
        </authorList>
    </citation>
    <scope>NUCLEOTIDE SEQUENCE [LARGE SCALE GENOMIC DNA]</scope>
    <source>
        <strain evidence="1 2">CGMCC 1.10457</strain>
    </source>
</reference>
<organism evidence="1 2">
    <name type="scientific">Halomicrobium zhouii</name>
    <dbReference type="NCBI Taxonomy" id="767519"/>
    <lineage>
        <taxon>Archaea</taxon>
        <taxon>Methanobacteriati</taxon>
        <taxon>Methanobacteriota</taxon>
        <taxon>Stenosarchaea group</taxon>
        <taxon>Halobacteria</taxon>
        <taxon>Halobacteriales</taxon>
        <taxon>Haloarculaceae</taxon>
        <taxon>Halomicrobium</taxon>
    </lineage>
</organism>
<gene>
    <name evidence="1" type="ORF">SAMN05216559_0259</name>
</gene>
<dbReference type="STRING" id="767519.SAMN05216559_0259"/>
<name>A0A1I6K682_9EURY</name>
<keyword evidence="2" id="KW-1185">Reference proteome</keyword>
<accession>A0A1I6K682</accession>
<dbReference type="AlphaFoldDB" id="A0A1I6K682"/>
<protein>
    <submittedName>
        <fullName evidence="1">Uncharacterized protein</fullName>
    </submittedName>
</protein>